<evidence type="ECO:0000313" key="1">
    <source>
        <dbReference type="EMBL" id="KAK7047243.1"/>
    </source>
</evidence>
<dbReference type="Proteomes" id="UP001383192">
    <property type="component" value="Unassembled WGS sequence"/>
</dbReference>
<protein>
    <recommendedName>
        <fullName evidence="3">MYND-type domain-containing protein</fullName>
    </recommendedName>
</protein>
<gene>
    <name evidence="1" type="ORF">VNI00_006909</name>
</gene>
<keyword evidence="2" id="KW-1185">Reference proteome</keyword>
<evidence type="ECO:0000313" key="2">
    <source>
        <dbReference type="Proteomes" id="UP001383192"/>
    </source>
</evidence>
<evidence type="ECO:0008006" key="3">
    <source>
        <dbReference type="Google" id="ProtNLM"/>
    </source>
</evidence>
<comment type="caution">
    <text evidence="1">The sequence shown here is derived from an EMBL/GenBank/DDBJ whole genome shotgun (WGS) entry which is preliminary data.</text>
</comment>
<reference evidence="1 2" key="1">
    <citation type="submission" date="2024-01" db="EMBL/GenBank/DDBJ databases">
        <title>A draft genome for a cacao thread blight-causing isolate of Paramarasmius palmivorus.</title>
        <authorList>
            <person name="Baruah I.K."/>
            <person name="Bukari Y."/>
            <person name="Amoako-Attah I."/>
            <person name="Meinhardt L.W."/>
            <person name="Bailey B.A."/>
            <person name="Cohen S.P."/>
        </authorList>
    </citation>
    <scope>NUCLEOTIDE SEQUENCE [LARGE SCALE GENOMIC DNA]</scope>
    <source>
        <strain evidence="1 2">GH-12</strain>
    </source>
</reference>
<proteinExistence type="predicted"/>
<accession>A0AAW0D743</accession>
<name>A0AAW0D743_9AGAR</name>
<sequence>MATPIRTFKLKIVNGYEVEAALADCYTHFVLSLPYEPKLDDDDVDPIEQSPIITILTTLSNDLPFIPSNRANGRPRFCMKTYTENEGLLPQLVKLGVLQQVPGGELQNGPVVEVLLNDREISHGCLKCAREGISECQTEDWKIHKAECKKKLWRNQREEAARLMENRRRAEMSNFLGLSGFTTVNV</sequence>
<organism evidence="1 2">
    <name type="scientific">Paramarasmius palmivorus</name>
    <dbReference type="NCBI Taxonomy" id="297713"/>
    <lineage>
        <taxon>Eukaryota</taxon>
        <taxon>Fungi</taxon>
        <taxon>Dikarya</taxon>
        <taxon>Basidiomycota</taxon>
        <taxon>Agaricomycotina</taxon>
        <taxon>Agaricomycetes</taxon>
        <taxon>Agaricomycetidae</taxon>
        <taxon>Agaricales</taxon>
        <taxon>Marasmiineae</taxon>
        <taxon>Marasmiaceae</taxon>
        <taxon>Paramarasmius</taxon>
    </lineage>
</organism>
<dbReference type="AlphaFoldDB" id="A0AAW0D743"/>
<dbReference type="EMBL" id="JAYKXP010000021">
    <property type="protein sequence ID" value="KAK7047243.1"/>
    <property type="molecule type" value="Genomic_DNA"/>
</dbReference>